<evidence type="ECO:0000313" key="2">
    <source>
        <dbReference type="EMBL" id="AEF86078.1"/>
    </source>
</evidence>
<keyword evidence="3" id="KW-1185">Reference proteome</keyword>
<dbReference type="InterPro" id="IPR051783">
    <property type="entry name" value="NAD(P)-dependent_oxidoreduct"/>
</dbReference>
<dbReference type="Proteomes" id="UP000009223">
    <property type="component" value="Chromosome"/>
</dbReference>
<dbReference type="InterPro" id="IPR036291">
    <property type="entry name" value="NAD(P)-bd_dom_sf"/>
</dbReference>
<reference evidence="3" key="1">
    <citation type="submission" date="2009-12" db="EMBL/GenBank/DDBJ databases">
        <title>Complete sequence of Treponema primitia strain ZAS-2.</title>
        <authorList>
            <person name="Tetu S.G."/>
            <person name="Matson E."/>
            <person name="Ren Q."/>
            <person name="Seshadri R."/>
            <person name="Elbourne L."/>
            <person name="Hassan K.A."/>
            <person name="Durkin A."/>
            <person name="Radune D."/>
            <person name="Mohamoud Y."/>
            <person name="Shay R."/>
            <person name="Jin S."/>
            <person name="Zhang X."/>
            <person name="Lucey K."/>
            <person name="Ballor N.R."/>
            <person name="Ottesen E."/>
            <person name="Rosenthal R."/>
            <person name="Allen A."/>
            <person name="Leadbetter J.R."/>
            <person name="Paulsen I.T."/>
        </authorList>
    </citation>
    <scope>NUCLEOTIDE SEQUENCE [LARGE SCALE GENOMIC DNA]</scope>
    <source>
        <strain evidence="3">ATCC BAA-887 / DSM 12427 / ZAS-2</strain>
    </source>
</reference>
<organism evidence="2 3">
    <name type="scientific">Treponema primitia (strain ATCC BAA-887 / DSM 12427 / ZAS-2)</name>
    <dbReference type="NCBI Taxonomy" id="545694"/>
    <lineage>
        <taxon>Bacteria</taxon>
        <taxon>Pseudomonadati</taxon>
        <taxon>Spirochaetota</taxon>
        <taxon>Spirochaetia</taxon>
        <taxon>Spirochaetales</taxon>
        <taxon>Treponemataceae</taxon>
        <taxon>Treponema</taxon>
    </lineage>
</organism>
<dbReference type="GO" id="GO:0005737">
    <property type="term" value="C:cytoplasm"/>
    <property type="evidence" value="ECO:0007669"/>
    <property type="project" value="TreeGrafter"/>
</dbReference>
<dbReference type="GO" id="GO:0004029">
    <property type="term" value="F:aldehyde dehydrogenase (NAD+) activity"/>
    <property type="evidence" value="ECO:0007669"/>
    <property type="project" value="TreeGrafter"/>
</dbReference>
<dbReference type="PANTHER" id="PTHR48079:SF6">
    <property type="entry name" value="NAD(P)-BINDING DOMAIN-CONTAINING PROTEIN-RELATED"/>
    <property type="match status" value="1"/>
</dbReference>
<dbReference type="Gene3D" id="3.40.50.720">
    <property type="entry name" value="NAD(P)-binding Rossmann-like Domain"/>
    <property type="match status" value="1"/>
</dbReference>
<dbReference type="STRING" id="545694.TREPR_1014"/>
<dbReference type="SUPFAM" id="SSF51735">
    <property type="entry name" value="NAD(P)-binding Rossmann-fold domains"/>
    <property type="match status" value="1"/>
</dbReference>
<dbReference type="InterPro" id="IPR001509">
    <property type="entry name" value="Epimerase_deHydtase"/>
</dbReference>
<dbReference type="HOGENOM" id="CLU_007383_6_0_12"/>
<dbReference type="RefSeq" id="WP_015709050.1">
    <property type="nucleotide sequence ID" value="NC_015578.1"/>
</dbReference>
<dbReference type="EMBL" id="CP001843">
    <property type="protein sequence ID" value="AEF86078.1"/>
    <property type="molecule type" value="Genomic_DNA"/>
</dbReference>
<gene>
    <name evidence="2" type="ordered locus">TREPR_1014</name>
</gene>
<evidence type="ECO:0000259" key="1">
    <source>
        <dbReference type="Pfam" id="PF01370"/>
    </source>
</evidence>
<sequence>MSQEIHVVTGATGRTGLALCAELHNRGAYVRALYHRSTQFVPFLKQYADEAVFADIRSPDTLAAAFSGATYVYHLAGIVSIASKIDADIEAVNITGVQNVIDASLSCGVKRLIHTGTVHTLPFSDNTSVLREIPRFDPDAVSGAYAVSKAIGSNLVLDAIKERGLDAVIAMPSGIVGAFELTRSNFGQIVVDVAERRLPVYVTGRYDFVDVKDVVKALADLAKLGVSGESYILSGQTLHVKEMIQAAASAAGVKAPKLCLSLDFIKLFAGFAEQDALRKGKTLTFTPYALKVLGDNCNFSHEKITALTGYAPRPPAEAIKEQVDFYFQVYKKNFQGANIK</sequence>
<dbReference type="PANTHER" id="PTHR48079">
    <property type="entry name" value="PROTEIN YEEZ"/>
    <property type="match status" value="1"/>
</dbReference>
<dbReference type="OrthoDB" id="9807212at2"/>
<name>F5YHR1_TREPZ</name>
<accession>F5YHR1</accession>
<reference evidence="2 3" key="2">
    <citation type="journal article" date="2011" name="ISME J.">
        <title>RNA-seq reveals cooperative metabolic interactions between two termite-gut spirochete species in co-culture.</title>
        <authorList>
            <person name="Rosenthal A.Z."/>
            <person name="Matson E.G."/>
            <person name="Eldar A."/>
            <person name="Leadbetter J.R."/>
        </authorList>
    </citation>
    <scope>NUCLEOTIDE SEQUENCE [LARGE SCALE GENOMIC DNA]</scope>
    <source>
        <strain evidence="3">ATCC BAA-887 / DSM 12427 / ZAS-2</strain>
    </source>
</reference>
<protein>
    <submittedName>
        <fullName evidence="2">Putative dihydroflavonol 4-reductase</fullName>
    </submittedName>
</protein>
<dbReference type="eggNOG" id="COG0451">
    <property type="taxonomic scope" value="Bacteria"/>
</dbReference>
<proteinExistence type="predicted"/>
<evidence type="ECO:0000313" key="3">
    <source>
        <dbReference type="Proteomes" id="UP000009223"/>
    </source>
</evidence>
<dbReference type="Pfam" id="PF01370">
    <property type="entry name" value="Epimerase"/>
    <property type="match status" value="1"/>
</dbReference>
<dbReference type="KEGG" id="tpi:TREPR_1014"/>
<dbReference type="AlphaFoldDB" id="F5YHR1"/>
<feature type="domain" description="NAD-dependent epimerase/dehydratase" evidence="1">
    <location>
        <begin position="7"/>
        <end position="231"/>
    </location>
</feature>